<feature type="transmembrane region" description="Helical" evidence="1">
    <location>
        <begin position="476"/>
        <end position="499"/>
    </location>
</feature>
<keyword evidence="1" id="KW-0472">Membrane</keyword>
<keyword evidence="4" id="KW-1185">Reference proteome</keyword>
<evidence type="ECO:0000256" key="1">
    <source>
        <dbReference type="SAM" id="Phobius"/>
    </source>
</evidence>
<dbReference type="Proteomes" id="UP000791440">
    <property type="component" value="Unassembled WGS sequence"/>
</dbReference>
<organism evidence="3 4">
    <name type="scientific">Manduca sexta</name>
    <name type="common">Tobacco hawkmoth</name>
    <name type="synonym">Tobacco hornworm</name>
    <dbReference type="NCBI Taxonomy" id="7130"/>
    <lineage>
        <taxon>Eukaryota</taxon>
        <taxon>Metazoa</taxon>
        <taxon>Ecdysozoa</taxon>
        <taxon>Arthropoda</taxon>
        <taxon>Hexapoda</taxon>
        <taxon>Insecta</taxon>
        <taxon>Pterygota</taxon>
        <taxon>Neoptera</taxon>
        <taxon>Endopterygota</taxon>
        <taxon>Lepidoptera</taxon>
        <taxon>Glossata</taxon>
        <taxon>Ditrysia</taxon>
        <taxon>Bombycoidea</taxon>
        <taxon>Sphingidae</taxon>
        <taxon>Sphinginae</taxon>
        <taxon>Sphingini</taxon>
        <taxon>Manduca</taxon>
    </lineage>
</organism>
<reference evidence="3" key="2">
    <citation type="submission" date="2020-12" db="EMBL/GenBank/DDBJ databases">
        <authorList>
            <person name="Kanost M."/>
        </authorList>
    </citation>
    <scope>NUCLEOTIDE SEQUENCE</scope>
</reference>
<evidence type="ECO:0000313" key="4">
    <source>
        <dbReference type="Proteomes" id="UP000791440"/>
    </source>
</evidence>
<accession>A0A921ZCW9</accession>
<reference evidence="3" key="1">
    <citation type="journal article" date="2016" name="Insect Biochem. Mol. Biol.">
        <title>Multifaceted biological insights from a draft genome sequence of the tobacco hornworm moth, Manduca sexta.</title>
        <authorList>
            <person name="Kanost M.R."/>
            <person name="Arrese E.L."/>
            <person name="Cao X."/>
            <person name="Chen Y.R."/>
            <person name="Chellapilla S."/>
            <person name="Goldsmith M.R."/>
            <person name="Grosse-Wilde E."/>
            <person name="Heckel D.G."/>
            <person name="Herndon N."/>
            <person name="Jiang H."/>
            <person name="Papanicolaou A."/>
            <person name="Qu J."/>
            <person name="Soulages J.L."/>
            <person name="Vogel H."/>
            <person name="Walters J."/>
            <person name="Waterhouse R.M."/>
            <person name="Ahn S.J."/>
            <person name="Almeida F.C."/>
            <person name="An C."/>
            <person name="Aqrawi P."/>
            <person name="Bretschneider A."/>
            <person name="Bryant W.B."/>
            <person name="Bucks S."/>
            <person name="Chao H."/>
            <person name="Chevignon G."/>
            <person name="Christen J.M."/>
            <person name="Clarke D.F."/>
            <person name="Dittmer N.T."/>
            <person name="Ferguson L.C.F."/>
            <person name="Garavelou S."/>
            <person name="Gordon K.H.J."/>
            <person name="Gunaratna R.T."/>
            <person name="Han Y."/>
            <person name="Hauser F."/>
            <person name="He Y."/>
            <person name="Heidel-Fischer H."/>
            <person name="Hirsh A."/>
            <person name="Hu Y."/>
            <person name="Jiang H."/>
            <person name="Kalra D."/>
            <person name="Klinner C."/>
            <person name="Konig C."/>
            <person name="Kovar C."/>
            <person name="Kroll A.R."/>
            <person name="Kuwar S.S."/>
            <person name="Lee S.L."/>
            <person name="Lehman R."/>
            <person name="Li K."/>
            <person name="Li Z."/>
            <person name="Liang H."/>
            <person name="Lovelace S."/>
            <person name="Lu Z."/>
            <person name="Mansfield J.H."/>
            <person name="McCulloch K.J."/>
            <person name="Mathew T."/>
            <person name="Morton B."/>
            <person name="Muzny D.M."/>
            <person name="Neunemann D."/>
            <person name="Ongeri F."/>
            <person name="Pauchet Y."/>
            <person name="Pu L.L."/>
            <person name="Pyrousis I."/>
            <person name="Rao X.J."/>
            <person name="Redding A."/>
            <person name="Roesel C."/>
            <person name="Sanchez-Gracia A."/>
            <person name="Schaack S."/>
            <person name="Shukla A."/>
            <person name="Tetreau G."/>
            <person name="Wang Y."/>
            <person name="Xiong G.H."/>
            <person name="Traut W."/>
            <person name="Walsh T.K."/>
            <person name="Worley K.C."/>
            <person name="Wu D."/>
            <person name="Wu W."/>
            <person name="Wu Y.Q."/>
            <person name="Zhang X."/>
            <person name="Zou Z."/>
            <person name="Zucker H."/>
            <person name="Briscoe A.D."/>
            <person name="Burmester T."/>
            <person name="Clem R.J."/>
            <person name="Feyereisen R."/>
            <person name="Grimmelikhuijzen C.J.P."/>
            <person name="Hamodrakas S.J."/>
            <person name="Hansson B.S."/>
            <person name="Huguet E."/>
            <person name="Jermiin L.S."/>
            <person name="Lan Q."/>
            <person name="Lehman H.K."/>
            <person name="Lorenzen M."/>
            <person name="Merzendorfer H."/>
            <person name="Michalopoulos I."/>
            <person name="Morton D.B."/>
            <person name="Muthukrishnan S."/>
            <person name="Oakeshott J.G."/>
            <person name="Palmer W."/>
            <person name="Park Y."/>
            <person name="Passarelli A.L."/>
            <person name="Rozas J."/>
            <person name="Schwartz L.M."/>
            <person name="Smith W."/>
            <person name="Southgate A."/>
            <person name="Vilcinskas A."/>
            <person name="Vogt R."/>
            <person name="Wang P."/>
            <person name="Werren J."/>
            <person name="Yu X.Q."/>
            <person name="Zhou J.J."/>
            <person name="Brown S.J."/>
            <person name="Scherer S.E."/>
            <person name="Richards S."/>
            <person name="Blissard G.W."/>
        </authorList>
    </citation>
    <scope>NUCLEOTIDE SEQUENCE</scope>
</reference>
<evidence type="ECO:0000313" key="3">
    <source>
        <dbReference type="EMBL" id="KAG6454472.1"/>
    </source>
</evidence>
<gene>
    <name evidence="3" type="ORF">O3G_MSEX008716</name>
</gene>
<keyword evidence="2" id="KW-0732">Signal</keyword>
<feature type="chain" id="PRO_5037779051" evidence="2">
    <location>
        <begin position="27"/>
        <end position="513"/>
    </location>
</feature>
<comment type="caution">
    <text evidence="3">The sequence shown here is derived from an EMBL/GenBank/DDBJ whole genome shotgun (WGS) entry which is preliminary data.</text>
</comment>
<keyword evidence="1" id="KW-0812">Transmembrane</keyword>
<feature type="signal peptide" evidence="2">
    <location>
        <begin position="1"/>
        <end position="26"/>
    </location>
</feature>
<dbReference type="AlphaFoldDB" id="A0A921ZCW9"/>
<evidence type="ECO:0000256" key="2">
    <source>
        <dbReference type="SAM" id="SignalP"/>
    </source>
</evidence>
<dbReference type="EMBL" id="JH668467">
    <property type="protein sequence ID" value="KAG6454472.1"/>
    <property type="molecule type" value="Genomic_DNA"/>
</dbReference>
<keyword evidence="1" id="KW-1133">Transmembrane helix</keyword>
<proteinExistence type="predicted"/>
<protein>
    <submittedName>
        <fullName evidence="3">Uncharacterized protein</fullName>
    </submittedName>
</protein>
<sequence length="513" mass="57453">MRHTFEFHWIVLIGFIVLSTIHKSHTYNCSSYYILLNHTDFDVEVVTDPSIVNTAVFKSLNSSIPKTCYIGLSCLGSMTECTPILRRRIVYGSDTHEHEPVAKKTDVTWPLPKPSHHEPDEKVELTTKCQKDMKDYLISNKCEEKNDTRNEATAFYQCNALPYEDCERISDEYLPGNLTPERRENCKSYIIHVKKLYTIYHNSSDFLPYSLRPNPENFDRLSCIDDTTTCILDFNCTGEGKNCVNIYRYKPSETKNNTECLSSTKLPTAIASTIETKNPTDSTNATRTETIMTTAPTKVIEDSTNTTTTETLITTAPINVTKNPINLTNATTIETITSTAPTKVIEDSTNTTTETLTTIAPTNVTKDPTNSTNATMTETITTTAPTEITKDPIDYTNATTSKTITSTDLTTVTKDPTDFSNVTTEILVTKAPTDKPNGTYKTITKKKYYTNSEIYTNDGLKGFVSEILGNTSETNFIVYVVLIAVALFVGGMLFCLAVMKLARCNKRRKYDFT</sequence>
<name>A0A921ZCW9_MANSE</name>